<evidence type="ECO:0000313" key="2">
    <source>
        <dbReference type="Proteomes" id="UP001374535"/>
    </source>
</evidence>
<dbReference type="EMBL" id="CP144700">
    <property type="protein sequence ID" value="WVZ26527.1"/>
    <property type="molecule type" value="Genomic_DNA"/>
</dbReference>
<reference evidence="1 2" key="1">
    <citation type="journal article" date="2023" name="Life. Sci Alliance">
        <title>Evolutionary insights into 3D genome organization and epigenetic landscape of Vigna mungo.</title>
        <authorList>
            <person name="Junaid A."/>
            <person name="Singh B."/>
            <person name="Bhatia S."/>
        </authorList>
    </citation>
    <scope>NUCLEOTIDE SEQUENCE [LARGE SCALE GENOMIC DNA]</scope>
    <source>
        <strain evidence="1">Urdbean</strain>
    </source>
</reference>
<dbReference type="AlphaFoldDB" id="A0AAQ3PJB0"/>
<name>A0AAQ3PJB0_VIGMU</name>
<organism evidence="1 2">
    <name type="scientific">Vigna mungo</name>
    <name type="common">Black gram</name>
    <name type="synonym">Phaseolus mungo</name>
    <dbReference type="NCBI Taxonomy" id="3915"/>
    <lineage>
        <taxon>Eukaryota</taxon>
        <taxon>Viridiplantae</taxon>
        <taxon>Streptophyta</taxon>
        <taxon>Embryophyta</taxon>
        <taxon>Tracheophyta</taxon>
        <taxon>Spermatophyta</taxon>
        <taxon>Magnoliopsida</taxon>
        <taxon>eudicotyledons</taxon>
        <taxon>Gunneridae</taxon>
        <taxon>Pentapetalae</taxon>
        <taxon>rosids</taxon>
        <taxon>fabids</taxon>
        <taxon>Fabales</taxon>
        <taxon>Fabaceae</taxon>
        <taxon>Papilionoideae</taxon>
        <taxon>50 kb inversion clade</taxon>
        <taxon>NPAAA clade</taxon>
        <taxon>indigoferoid/millettioid clade</taxon>
        <taxon>Phaseoleae</taxon>
        <taxon>Vigna</taxon>
    </lineage>
</organism>
<keyword evidence="2" id="KW-1185">Reference proteome</keyword>
<gene>
    <name evidence="1" type="ORF">V8G54_005071</name>
</gene>
<evidence type="ECO:0000313" key="1">
    <source>
        <dbReference type="EMBL" id="WVZ26527.1"/>
    </source>
</evidence>
<proteinExistence type="predicted"/>
<accession>A0AAQ3PJB0</accession>
<sequence length="182" mass="20733">MATSKFKFLQRLISQNKFFPGKGRNLHESSVSDCSDSIVIVLLFDLTLPVLPVFVLHYNVFQRSYFEPCPQSPTSNLILGRFQFLQRWQRLCLYLGCCDDVAMRFVAEEWRVLRGGAISFREPFAGLVHPSVFKHCALDMSVSASDNLLAISPLQIFQYYLSSEIHIVESKLYLLSGGDDRA</sequence>
<protein>
    <submittedName>
        <fullName evidence="1">Uncharacterized protein</fullName>
    </submittedName>
</protein>
<dbReference type="Proteomes" id="UP001374535">
    <property type="component" value="Chromosome 1"/>
</dbReference>